<dbReference type="Proteomes" id="UP001066276">
    <property type="component" value="Chromosome 3_1"/>
</dbReference>
<reference evidence="2" key="1">
    <citation type="journal article" date="2022" name="bioRxiv">
        <title>Sequencing and chromosome-scale assembly of the giantPleurodeles waltlgenome.</title>
        <authorList>
            <person name="Brown T."/>
            <person name="Elewa A."/>
            <person name="Iarovenko S."/>
            <person name="Subramanian E."/>
            <person name="Araus A.J."/>
            <person name="Petzold A."/>
            <person name="Susuki M."/>
            <person name="Suzuki K.-i.T."/>
            <person name="Hayashi T."/>
            <person name="Toyoda A."/>
            <person name="Oliveira C."/>
            <person name="Osipova E."/>
            <person name="Leigh N.D."/>
            <person name="Simon A."/>
            <person name="Yun M.H."/>
        </authorList>
    </citation>
    <scope>NUCLEOTIDE SEQUENCE</scope>
    <source>
        <strain evidence="2">20211129_DDA</strain>
        <tissue evidence="2">Liver</tissue>
    </source>
</reference>
<dbReference type="AlphaFoldDB" id="A0AAV7UHV2"/>
<keyword evidence="3" id="KW-1185">Reference proteome</keyword>
<accession>A0AAV7UHV2</accession>
<dbReference type="EMBL" id="JANPWB010000005">
    <property type="protein sequence ID" value="KAJ1188599.1"/>
    <property type="molecule type" value="Genomic_DNA"/>
</dbReference>
<evidence type="ECO:0000256" key="1">
    <source>
        <dbReference type="SAM" id="MobiDB-lite"/>
    </source>
</evidence>
<organism evidence="2 3">
    <name type="scientific">Pleurodeles waltl</name>
    <name type="common">Iberian ribbed newt</name>
    <dbReference type="NCBI Taxonomy" id="8319"/>
    <lineage>
        <taxon>Eukaryota</taxon>
        <taxon>Metazoa</taxon>
        <taxon>Chordata</taxon>
        <taxon>Craniata</taxon>
        <taxon>Vertebrata</taxon>
        <taxon>Euteleostomi</taxon>
        <taxon>Amphibia</taxon>
        <taxon>Batrachia</taxon>
        <taxon>Caudata</taxon>
        <taxon>Salamandroidea</taxon>
        <taxon>Salamandridae</taxon>
        <taxon>Pleurodelinae</taxon>
        <taxon>Pleurodeles</taxon>
    </lineage>
</organism>
<feature type="region of interest" description="Disordered" evidence="1">
    <location>
        <begin position="39"/>
        <end position="81"/>
    </location>
</feature>
<gene>
    <name evidence="2" type="ORF">NDU88_005358</name>
</gene>
<name>A0AAV7UHV2_PLEWA</name>
<feature type="compositionally biased region" description="Polar residues" evidence="1">
    <location>
        <begin position="56"/>
        <end position="72"/>
    </location>
</feature>
<comment type="caution">
    <text evidence="2">The sequence shown here is derived from an EMBL/GenBank/DDBJ whole genome shotgun (WGS) entry which is preliminary data.</text>
</comment>
<evidence type="ECO:0000313" key="3">
    <source>
        <dbReference type="Proteomes" id="UP001066276"/>
    </source>
</evidence>
<sequence length="81" mass="8732">MLVQGVWADWINSLQHRLAVGATLVLYMAPKAVRAPKSQPAVVEQGKGRARISRIGRQQQETYQSSSVTSRLSGAVGTEGP</sequence>
<proteinExistence type="predicted"/>
<protein>
    <submittedName>
        <fullName evidence="2">Uncharacterized protein</fullName>
    </submittedName>
</protein>
<evidence type="ECO:0000313" key="2">
    <source>
        <dbReference type="EMBL" id="KAJ1188599.1"/>
    </source>
</evidence>